<dbReference type="EMBL" id="ML121528">
    <property type="protein sequence ID" value="RPB29032.1"/>
    <property type="molecule type" value="Genomic_DNA"/>
</dbReference>
<protein>
    <submittedName>
        <fullName evidence="3">Uncharacterized protein</fullName>
    </submittedName>
</protein>
<evidence type="ECO:0000313" key="3">
    <source>
        <dbReference type="EMBL" id="RPB29032.1"/>
    </source>
</evidence>
<feature type="transmembrane region" description="Helical" evidence="2">
    <location>
        <begin position="27"/>
        <end position="53"/>
    </location>
</feature>
<gene>
    <name evidence="3" type="ORF">L211DRAFT_253309</name>
</gene>
<keyword evidence="4" id="KW-1185">Reference proteome</keyword>
<dbReference type="AlphaFoldDB" id="A0A3N4M8I6"/>
<feature type="region of interest" description="Disordered" evidence="1">
    <location>
        <begin position="258"/>
        <end position="304"/>
    </location>
</feature>
<accession>A0A3N4M8I6</accession>
<feature type="compositionally biased region" description="Basic and acidic residues" evidence="1">
    <location>
        <begin position="262"/>
        <end position="274"/>
    </location>
</feature>
<evidence type="ECO:0000313" key="4">
    <source>
        <dbReference type="Proteomes" id="UP000267821"/>
    </source>
</evidence>
<feature type="transmembrane region" description="Helical" evidence="2">
    <location>
        <begin position="65"/>
        <end position="85"/>
    </location>
</feature>
<feature type="compositionally biased region" description="Basic and acidic residues" evidence="1">
    <location>
        <begin position="199"/>
        <end position="222"/>
    </location>
</feature>
<proteinExistence type="predicted"/>
<feature type="transmembrane region" description="Helical" evidence="2">
    <location>
        <begin position="97"/>
        <end position="120"/>
    </location>
</feature>
<dbReference type="Proteomes" id="UP000267821">
    <property type="component" value="Unassembled WGS sequence"/>
</dbReference>
<name>A0A3N4M8I6_9PEZI</name>
<keyword evidence="2" id="KW-0472">Membrane</keyword>
<evidence type="ECO:0000256" key="1">
    <source>
        <dbReference type="SAM" id="MobiDB-lite"/>
    </source>
</evidence>
<keyword evidence="2" id="KW-1133">Transmembrane helix</keyword>
<feature type="region of interest" description="Disordered" evidence="1">
    <location>
        <begin position="176"/>
        <end position="246"/>
    </location>
</feature>
<evidence type="ECO:0000256" key="2">
    <source>
        <dbReference type="SAM" id="Phobius"/>
    </source>
</evidence>
<organism evidence="3 4">
    <name type="scientific">Terfezia boudieri ATCC MYA-4762</name>
    <dbReference type="NCBI Taxonomy" id="1051890"/>
    <lineage>
        <taxon>Eukaryota</taxon>
        <taxon>Fungi</taxon>
        <taxon>Dikarya</taxon>
        <taxon>Ascomycota</taxon>
        <taxon>Pezizomycotina</taxon>
        <taxon>Pezizomycetes</taxon>
        <taxon>Pezizales</taxon>
        <taxon>Pezizaceae</taxon>
        <taxon>Terfezia</taxon>
    </lineage>
</organism>
<dbReference type="InParanoid" id="A0A3N4M8I6"/>
<reference evidence="3 4" key="1">
    <citation type="journal article" date="2018" name="Nat. Ecol. Evol.">
        <title>Pezizomycetes genomes reveal the molecular basis of ectomycorrhizal truffle lifestyle.</title>
        <authorList>
            <person name="Murat C."/>
            <person name="Payen T."/>
            <person name="Noel B."/>
            <person name="Kuo A."/>
            <person name="Morin E."/>
            <person name="Chen J."/>
            <person name="Kohler A."/>
            <person name="Krizsan K."/>
            <person name="Balestrini R."/>
            <person name="Da Silva C."/>
            <person name="Montanini B."/>
            <person name="Hainaut M."/>
            <person name="Levati E."/>
            <person name="Barry K.W."/>
            <person name="Belfiori B."/>
            <person name="Cichocki N."/>
            <person name="Clum A."/>
            <person name="Dockter R.B."/>
            <person name="Fauchery L."/>
            <person name="Guy J."/>
            <person name="Iotti M."/>
            <person name="Le Tacon F."/>
            <person name="Lindquist E.A."/>
            <person name="Lipzen A."/>
            <person name="Malagnac F."/>
            <person name="Mello A."/>
            <person name="Molinier V."/>
            <person name="Miyauchi S."/>
            <person name="Poulain J."/>
            <person name="Riccioni C."/>
            <person name="Rubini A."/>
            <person name="Sitrit Y."/>
            <person name="Splivallo R."/>
            <person name="Traeger S."/>
            <person name="Wang M."/>
            <person name="Zifcakova L."/>
            <person name="Wipf D."/>
            <person name="Zambonelli A."/>
            <person name="Paolocci F."/>
            <person name="Nowrousian M."/>
            <person name="Ottonello S."/>
            <person name="Baldrian P."/>
            <person name="Spatafora J.W."/>
            <person name="Henrissat B."/>
            <person name="Nagy L.G."/>
            <person name="Aury J.M."/>
            <person name="Wincker P."/>
            <person name="Grigoriev I.V."/>
            <person name="Bonfante P."/>
            <person name="Martin F.M."/>
        </authorList>
    </citation>
    <scope>NUCLEOTIDE SEQUENCE [LARGE SCALE GENOMIC DNA]</scope>
    <source>
        <strain evidence="3 4">ATCC MYA-4762</strain>
    </source>
</reference>
<dbReference type="OrthoDB" id="10332454at2759"/>
<sequence length="304" mass="33167">MGGAVVVGMAVEKGDVYNILDFITRQLVVIVGVTHILTILLLILTGFLALRCLSPHFPPSIPPRHTTLLFVTAFLSIIFTAFRLFTSVTPVPRASFISILTMGELAILTCISCLPSTVIAKASSLHGHLTLVSNPPSPSARGANDRNFRHLSVLTEKTKVTARNFGYRVDHVPLSSHAQGDLNDPSHRIPSAPLFVDPELDRHPRKPEKVQLRPTWDEKDAGLRIGVSDGSSEGESSSDEEAGRQRWISGRRSARISGLRSGFEEGRDWRRGGGDEVNVFGGLREPGPGSAGRWRTPRTPRGFV</sequence>
<keyword evidence="2" id="KW-0812">Transmembrane</keyword>